<dbReference type="Proteomes" id="UP001189429">
    <property type="component" value="Unassembled WGS sequence"/>
</dbReference>
<name>A0ABN9QY91_9DINO</name>
<keyword evidence="2" id="KW-0472">Membrane</keyword>
<protein>
    <submittedName>
        <fullName evidence="3">Uncharacterized protein</fullName>
    </submittedName>
</protein>
<evidence type="ECO:0000313" key="3">
    <source>
        <dbReference type="EMBL" id="CAK0811366.1"/>
    </source>
</evidence>
<keyword evidence="2" id="KW-0812">Transmembrane</keyword>
<gene>
    <name evidence="3" type="ORF">PCOR1329_LOCUS15994</name>
</gene>
<organism evidence="3 4">
    <name type="scientific">Prorocentrum cordatum</name>
    <dbReference type="NCBI Taxonomy" id="2364126"/>
    <lineage>
        <taxon>Eukaryota</taxon>
        <taxon>Sar</taxon>
        <taxon>Alveolata</taxon>
        <taxon>Dinophyceae</taxon>
        <taxon>Prorocentrales</taxon>
        <taxon>Prorocentraceae</taxon>
        <taxon>Prorocentrum</taxon>
    </lineage>
</organism>
<comment type="caution">
    <text evidence="3">The sequence shown here is derived from an EMBL/GenBank/DDBJ whole genome shotgun (WGS) entry which is preliminary data.</text>
</comment>
<proteinExistence type="predicted"/>
<feature type="compositionally biased region" description="Low complexity" evidence="1">
    <location>
        <begin position="47"/>
        <end position="68"/>
    </location>
</feature>
<feature type="compositionally biased region" description="Basic and acidic residues" evidence="1">
    <location>
        <begin position="8"/>
        <end position="17"/>
    </location>
</feature>
<feature type="region of interest" description="Disordered" evidence="1">
    <location>
        <begin position="1"/>
        <end position="74"/>
    </location>
</feature>
<reference evidence="3" key="1">
    <citation type="submission" date="2023-10" db="EMBL/GenBank/DDBJ databases">
        <authorList>
            <person name="Chen Y."/>
            <person name="Shah S."/>
            <person name="Dougan E. K."/>
            <person name="Thang M."/>
            <person name="Chan C."/>
        </authorList>
    </citation>
    <scope>NUCLEOTIDE SEQUENCE [LARGE SCALE GENOMIC DNA]</scope>
</reference>
<dbReference type="EMBL" id="CAUYUJ010004885">
    <property type="protein sequence ID" value="CAK0811366.1"/>
    <property type="molecule type" value="Genomic_DNA"/>
</dbReference>
<accession>A0ABN9QY91</accession>
<sequence length="116" mass="11430">MCASPPPIKHEPGREPGRGAAASCSRPPPSGGPVPALRGGLRTSSSATANRGRGSATAARTRSTSSGREGCREDRTTAACLAASSPAALLALGAVVFFFSGPGAPRGGHGGETEMT</sequence>
<feature type="transmembrane region" description="Helical" evidence="2">
    <location>
        <begin position="78"/>
        <end position="99"/>
    </location>
</feature>
<keyword evidence="2" id="KW-1133">Transmembrane helix</keyword>
<evidence type="ECO:0000313" key="4">
    <source>
        <dbReference type="Proteomes" id="UP001189429"/>
    </source>
</evidence>
<evidence type="ECO:0000256" key="1">
    <source>
        <dbReference type="SAM" id="MobiDB-lite"/>
    </source>
</evidence>
<evidence type="ECO:0000256" key="2">
    <source>
        <dbReference type="SAM" id="Phobius"/>
    </source>
</evidence>
<keyword evidence="4" id="KW-1185">Reference proteome</keyword>